<dbReference type="EMBL" id="MZLD01000072">
    <property type="protein sequence ID" value="PRM17528.1"/>
    <property type="molecule type" value="Genomic_DNA"/>
</dbReference>
<evidence type="ECO:0000313" key="2">
    <source>
        <dbReference type="Proteomes" id="UP000238866"/>
    </source>
</evidence>
<gene>
    <name evidence="1" type="ORF">BVZ99_01725</name>
</gene>
<reference evidence="1 2" key="1">
    <citation type="submission" date="2017-02" db="EMBL/GenBank/DDBJ databases">
        <title>Haemophilus influenzae in COPD genome sequencing project.</title>
        <authorList>
            <person name="Murphy T.F."/>
            <person name="Kong Y."/>
            <person name="Nadendla S."/>
            <person name="Tettelin H."/>
            <person name="Pettigrew M."/>
        </authorList>
    </citation>
    <scope>NUCLEOTIDE SEQUENCE [LARGE SCALE GENOMIC DNA]</scope>
    <source>
        <strain evidence="1 2">13P36H1</strain>
    </source>
</reference>
<dbReference type="AlphaFoldDB" id="A0ABD6WUL8"/>
<dbReference type="Proteomes" id="UP000238866">
    <property type="component" value="Unassembled WGS sequence"/>
</dbReference>
<protein>
    <submittedName>
        <fullName evidence="1">Uncharacterized protein</fullName>
    </submittedName>
</protein>
<sequence>MYRNLSQGFRGILSAGSNNAKSTATWINHGDRLIAAGG</sequence>
<evidence type="ECO:0000313" key="1">
    <source>
        <dbReference type="EMBL" id="PRM17528.1"/>
    </source>
</evidence>
<organism evidence="1 2">
    <name type="scientific">Haemophilus influenzae</name>
    <dbReference type="NCBI Taxonomy" id="727"/>
    <lineage>
        <taxon>Bacteria</taxon>
        <taxon>Pseudomonadati</taxon>
        <taxon>Pseudomonadota</taxon>
        <taxon>Gammaproteobacteria</taxon>
        <taxon>Pasteurellales</taxon>
        <taxon>Pasteurellaceae</taxon>
        <taxon>Haemophilus</taxon>
    </lineage>
</organism>
<proteinExistence type="predicted"/>
<name>A0ABD6WUL8_HAEIF</name>
<accession>A0ABD6WUL8</accession>
<comment type="caution">
    <text evidence="1">The sequence shown here is derived from an EMBL/GenBank/DDBJ whole genome shotgun (WGS) entry which is preliminary data.</text>
</comment>